<dbReference type="Proteomes" id="UP000597444">
    <property type="component" value="Unassembled WGS sequence"/>
</dbReference>
<evidence type="ECO:0000313" key="2">
    <source>
        <dbReference type="Proteomes" id="UP000597444"/>
    </source>
</evidence>
<organism evidence="1 2">
    <name type="scientific">Reticulibacter mediterranei</name>
    <dbReference type="NCBI Taxonomy" id="2778369"/>
    <lineage>
        <taxon>Bacteria</taxon>
        <taxon>Bacillati</taxon>
        <taxon>Chloroflexota</taxon>
        <taxon>Ktedonobacteria</taxon>
        <taxon>Ktedonobacterales</taxon>
        <taxon>Reticulibacteraceae</taxon>
        <taxon>Reticulibacter</taxon>
    </lineage>
</organism>
<accession>A0A8J3IR98</accession>
<keyword evidence="2" id="KW-1185">Reference proteome</keyword>
<dbReference type="EMBL" id="BNJK01000001">
    <property type="protein sequence ID" value="GHO97070.1"/>
    <property type="molecule type" value="Genomic_DNA"/>
</dbReference>
<evidence type="ECO:0000313" key="1">
    <source>
        <dbReference type="EMBL" id="GHO97070.1"/>
    </source>
</evidence>
<dbReference type="AlphaFoldDB" id="A0A8J3IR98"/>
<protein>
    <submittedName>
        <fullName evidence="1">Uncharacterized protein</fullName>
    </submittedName>
</protein>
<reference evidence="1" key="1">
    <citation type="submission" date="2020-10" db="EMBL/GenBank/DDBJ databases">
        <title>Taxonomic study of unclassified bacteria belonging to the class Ktedonobacteria.</title>
        <authorList>
            <person name="Yabe S."/>
            <person name="Wang C.M."/>
            <person name="Zheng Y."/>
            <person name="Sakai Y."/>
            <person name="Cavaletti L."/>
            <person name="Monciardini P."/>
            <person name="Donadio S."/>
        </authorList>
    </citation>
    <scope>NUCLEOTIDE SEQUENCE</scope>
    <source>
        <strain evidence="1">ID150040</strain>
    </source>
</reference>
<name>A0A8J3IR98_9CHLR</name>
<gene>
    <name evidence="1" type="ORF">KSF_071180</name>
</gene>
<comment type="caution">
    <text evidence="1">The sequence shown here is derived from an EMBL/GenBank/DDBJ whole genome shotgun (WGS) entry which is preliminary data.</text>
</comment>
<proteinExistence type="predicted"/>
<sequence length="76" mass="8620">MGQAERILFCIQHAKMLVDNLPILTRKNTPMLYLLQHNFLTFLSYSMNFTTKIGNVFRSGAIYRVGAACTALPPTR</sequence>